<evidence type="ECO:0000313" key="2">
    <source>
        <dbReference type="EMBL" id="SVB92295.1"/>
    </source>
</evidence>
<gene>
    <name evidence="2" type="ORF">METZ01_LOCUS245149</name>
</gene>
<reference evidence="2" key="1">
    <citation type="submission" date="2018-05" db="EMBL/GenBank/DDBJ databases">
        <authorList>
            <person name="Lanie J.A."/>
            <person name="Ng W.-L."/>
            <person name="Kazmierczak K.M."/>
            <person name="Andrzejewski T.M."/>
            <person name="Davidsen T.M."/>
            <person name="Wayne K.J."/>
            <person name="Tettelin H."/>
            <person name="Glass J.I."/>
            <person name="Rusch D."/>
            <person name="Podicherti R."/>
            <person name="Tsui H.-C.T."/>
            <person name="Winkler M.E."/>
        </authorList>
    </citation>
    <scope>NUCLEOTIDE SEQUENCE</scope>
</reference>
<evidence type="ECO:0000256" key="1">
    <source>
        <dbReference type="SAM" id="Phobius"/>
    </source>
</evidence>
<keyword evidence="1" id="KW-0472">Membrane</keyword>
<evidence type="ECO:0008006" key="3">
    <source>
        <dbReference type="Google" id="ProtNLM"/>
    </source>
</evidence>
<keyword evidence="1" id="KW-0812">Transmembrane</keyword>
<proteinExistence type="predicted"/>
<accession>A0A382HYT4</accession>
<keyword evidence="1" id="KW-1133">Transmembrane helix</keyword>
<feature type="transmembrane region" description="Helical" evidence="1">
    <location>
        <begin position="20"/>
        <end position="38"/>
    </location>
</feature>
<dbReference type="AlphaFoldDB" id="A0A382HYT4"/>
<protein>
    <recommendedName>
        <fullName evidence="3">Cytochrome c-type biogenesis protein CcmF C-terminal domain-containing protein</fullName>
    </recommendedName>
</protein>
<dbReference type="EMBL" id="UINC01064034">
    <property type="protein sequence ID" value="SVB92295.1"/>
    <property type="molecule type" value="Genomic_DNA"/>
</dbReference>
<sequence length="65" mass="7222">PSEFREDGQAVFRVLINPLVLWMWAAGPVLILGTLISLSPNNRSHRKRVSLPSIDVDQNPLGMAK</sequence>
<feature type="non-terminal residue" evidence="2">
    <location>
        <position position="1"/>
    </location>
</feature>
<organism evidence="2">
    <name type="scientific">marine metagenome</name>
    <dbReference type="NCBI Taxonomy" id="408172"/>
    <lineage>
        <taxon>unclassified sequences</taxon>
        <taxon>metagenomes</taxon>
        <taxon>ecological metagenomes</taxon>
    </lineage>
</organism>
<name>A0A382HYT4_9ZZZZ</name>